<protein>
    <submittedName>
        <fullName evidence="1">Uncharacterized protein</fullName>
    </submittedName>
</protein>
<dbReference type="HOGENOM" id="CLU_1302272_0_0_1"/>
<organism evidence="1">
    <name type="scientific">Ajellomyces dermatitidis (strain ATCC 18188 / CBS 674.68)</name>
    <name type="common">Blastomyces dermatitidis</name>
    <dbReference type="NCBI Taxonomy" id="653446"/>
    <lineage>
        <taxon>Eukaryota</taxon>
        <taxon>Fungi</taxon>
        <taxon>Dikarya</taxon>
        <taxon>Ascomycota</taxon>
        <taxon>Pezizomycotina</taxon>
        <taxon>Eurotiomycetes</taxon>
        <taxon>Eurotiomycetidae</taxon>
        <taxon>Onygenales</taxon>
        <taxon>Ajellomycetaceae</taxon>
        <taxon>Blastomyces</taxon>
    </lineage>
</organism>
<feature type="non-terminal residue" evidence="1">
    <location>
        <position position="1"/>
    </location>
</feature>
<dbReference type="AlphaFoldDB" id="F2TV16"/>
<dbReference type="Proteomes" id="UP000007802">
    <property type="component" value="Unassembled WGS sequence"/>
</dbReference>
<proteinExistence type="predicted"/>
<reference evidence="1" key="1">
    <citation type="submission" date="2010-03" db="EMBL/GenBank/DDBJ databases">
        <title>Annotation of Blastomyces dermatitidis strain ATCC 18188.</title>
        <authorList>
            <consortium name="The Broad Institute Genome Sequencing Platform"/>
            <consortium name="Broad Institute Genome Sequencing Center for Infectious Disease."/>
            <person name="Cuomo C."/>
            <person name="Klein B."/>
            <person name="Sullivan T."/>
            <person name="Heitman J."/>
            <person name="Young S."/>
            <person name="Zeng Q."/>
            <person name="Gargeya S."/>
            <person name="Alvarado L."/>
            <person name="Berlin A.M."/>
            <person name="Chapman S.B."/>
            <person name="Chen Z."/>
            <person name="Freedman E."/>
            <person name="Gellesch M."/>
            <person name="Goldberg J."/>
            <person name="Griggs A."/>
            <person name="Gujja S."/>
            <person name="Heilman E."/>
            <person name="Heiman D."/>
            <person name="Howarth C."/>
            <person name="Mehta T."/>
            <person name="Neiman D."/>
            <person name="Pearson M."/>
            <person name="Roberts A."/>
            <person name="Saif S."/>
            <person name="Shea T."/>
            <person name="Shenoy N."/>
            <person name="Sisk P."/>
            <person name="Stolte C."/>
            <person name="Sykes S."/>
            <person name="White J."/>
            <person name="Yandava C."/>
            <person name="Haas B."/>
            <person name="Nusbaum C."/>
            <person name="Birren B."/>
        </authorList>
    </citation>
    <scope>NUCLEOTIDE SEQUENCE [LARGE SCALE GENOMIC DNA]</scope>
    <source>
        <strain evidence="1">ATCC 18188</strain>
    </source>
</reference>
<name>F2TV16_AJEDA</name>
<gene>
    <name evidence="1" type="ORF">BDDG_10031</name>
</gene>
<sequence length="177" mass="18851">FSSKDNNSRIIDTASSASSIASVSKFLYFRFRREAGRDGASSSPPTAPILWGGEGRGFFQVIPTSVTATRRIWPSPASPETFRIPGPVGLEAGILGKLGLSHKASWGVKNLRGIVSCLAGFPGYLGVWMPGCLDAWMPGCLDAWMPGAVEGWREGEGDGDGMDGRMGWVGGAWSRLE</sequence>
<dbReference type="EMBL" id="GG750122">
    <property type="protein sequence ID" value="EGE87079.2"/>
    <property type="molecule type" value="Genomic_DNA"/>
</dbReference>
<evidence type="ECO:0000313" key="1">
    <source>
        <dbReference type="EMBL" id="EGE87079.2"/>
    </source>
</evidence>
<accession>F2TV16</accession>